<evidence type="ECO:0000313" key="2">
    <source>
        <dbReference type="Proteomes" id="UP000594263"/>
    </source>
</evidence>
<dbReference type="OMA" id="TICWIHR"/>
<proteinExistence type="predicted"/>
<protein>
    <recommendedName>
        <fullName evidence="3">DUF674 family protein</fullName>
    </recommendedName>
</protein>
<evidence type="ECO:0008006" key="3">
    <source>
        <dbReference type="Google" id="ProtNLM"/>
    </source>
</evidence>
<dbReference type="Gramene" id="Kaladp0062s0012.1.v1.1">
    <property type="protein sequence ID" value="Kaladp0062s0012.1.v1.1"/>
    <property type="gene ID" value="Kaladp0062s0012.v1.1"/>
</dbReference>
<dbReference type="EnsemblPlants" id="Kaladp0062s0012.1.v1.1">
    <property type="protein sequence ID" value="Kaladp0062s0012.1.v1.1"/>
    <property type="gene ID" value="Kaladp0062s0012.v1.1"/>
</dbReference>
<keyword evidence="2" id="KW-1185">Reference proteome</keyword>
<evidence type="ECO:0000313" key="1">
    <source>
        <dbReference type="EnsemblPlants" id="Kaladp0062s0012.1.v1.1"/>
    </source>
</evidence>
<name>A0A7N0UDE4_KALFE</name>
<dbReference type="AlphaFoldDB" id="A0A7N0UDE4"/>
<dbReference type="PANTHER" id="PTHR33103">
    <property type="entry name" value="OS01G0153900 PROTEIN"/>
    <property type="match status" value="1"/>
</dbReference>
<sequence length="219" mass="23794">MSRSASSASKGTLKLVIDTKASKVLYAEADKVFVDFVLSILVLPVGALLRLTKENDSVWGSLGVLYNSVQNLDHAYMNAFTTKSLLLQTDVAVTCNRLTKFTLRFDGARASINKMYKCSSDYDSADTVFGDGDDCDSDPDTSGFKGPSIEGDFVKAPITCMVMEDLCVQPLSTAHILDAMGSLKDVNKVKEITASKLLKAALRSRNVLTDVFLKGSCHW</sequence>
<dbReference type="PANTHER" id="PTHR33103:SF19">
    <property type="entry name" value="OS09G0544700 PROTEIN"/>
    <property type="match status" value="1"/>
</dbReference>
<dbReference type="Proteomes" id="UP000594263">
    <property type="component" value="Unplaced"/>
</dbReference>
<reference evidence="1" key="1">
    <citation type="submission" date="2021-01" db="UniProtKB">
        <authorList>
            <consortium name="EnsemblPlants"/>
        </authorList>
    </citation>
    <scope>IDENTIFICATION</scope>
</reference>
<dbReference type="InterPro" id="IPR007750">
    <property type="entry name" value="DUF674"/>
</dbReference>
<accession>A0A7N0UDE4</accession>
<organism evidence="1 2">
    <name type="scientific">Kalanchoe fedtschenkoi</name>
    <name type="common">Lavender scallops</name>
    <name type="synonym">South American air plant</name>
    <dbReference type="NCBI Taxonomy" id="63787"/>
    <lineage>
        <taxon>Eukaryota</taxon>
        <taxon>Viridiplantae</taxon>
        <taxon>Streptophyta</taxon>
        <taxon>Embryophyta</taxon>
        <taxon>Tracheophyta</taxon>
        <taxon>Spermatophyta</taxon>
        <taxon>Magnoliopsida</taxon>
        <taxon>eudicotyledons</taxon>
        <taxon>Gunneridae</taxon>
        <taxon>Pentapetalae</taxon>
        <taxon>Saxifragales</taxon>
        <taxon>Crassulaceae</taxon>
        <taxon>Kalanchoe</taxon>
    </lineage>
</organism>
<dbReference type="Pfam" id="PF05056">
    <property type="entry name" value="DUF674"/>
    <property type="match status" value="1"/>
</dbReference>